<gene>
    <name evidence="7" type="ORF">AB0E65_17790</name>
</gene>
<accession>A0ABV2YJZ3</accession>
<comment type="subcellular location">
    <subcellularLocation>
        <location evidence="1">Cell envelope</location>
    </subcellularLocation>
</comment>
<evidence type="ECO:0000259" key="6">
    <source>
        <dbReference type="PROSITE" id="PS50983"/>
    </source>
</evidence>
<dbReference type="PROSITE" id="PS51257">
    <property type="entry name" value="PROKAR_LIPOPROTEIN"/>
    <property type="match status" value="1"/>
</dbReference>
<dbReference type="InterPro" id="IPR006311">
    <property type="entry name" value="TAT_signal"/>
</dbReference>
<dbReference type="PROSITE" id="PS51318">
    <property type="entry name" value="TAT"/>
    <property type="match status" value="1"/>
</dbReference>
<evidence type="ECO:0000256" key="4">
    <source>
        <dbReference type="ARBA" id="ARBA00022729"/>
    </source>
</evidence>
<dbReference type="Pfam" id="PF01497">
    <property type="entry name" value="Peripla_BP_2"/>
    <property type="match status" value="1"/>
</dbReference>
<organism evidence="7 8">
    <name type="scientific">Streptomyces fragilis</name>
    <dbReference type="NCBI Taxonomy" id="67301"/>
    <lineage>
        <taxon>Bacteria</taxon>
        <taxon>Bacillati</taxon>
        <taxon>Actinomycetota</taxon>
        <taxon>Actinomycetes</taxon>
        <taxon>Kitasatosporales</taxon>
        <taxon>Streptomycetaceae</taxon>
        <taxon>Streptomyces</taxon>
    </lineage>
</organism>
<dbReference type="SUPFAM" id="SSF53807">
    <property type="entry name" value="Helical backbone' metal receptor"/>
    <property type="match status" value="1"/>
</dbReference>
<comment type="similarity">
    <text evidence="2">Belongs to the bacterial solute-binding protein 8 family.</text>
</comment>
<keyword evidence="4 5" id="KW-0732">Signal</keyword>
<sequence length="336" mass="35156">MKHLAKRHLLVAATAAAALSLTACGTTEPAADAKGAQDSGKTKAVTLTDASGAEVKLDGPATKVVGTEWNVVESLLSLGVQPAGVADVKGYQLWNTAVPLKGEPKDIGTRGEPSMDTVAALAPDLIVATTDLPEAAVKQLRDVAPVLQVRSADGAGQIDQMLENVDLIAKATGTEDKAGQVRERFDAKLEEGKKALDEAGLAGEGIAFADGYVTSNQVSVRPYTATSLIGEVNTELGLRNTWKMKGDESYGLAATDVEGLTKLPKDTRFAYIGSDGDENSTPFAKGGVLEDNAVWKSLPFVESGDVHRLDDGIWMFGGPGSMEAYVDALVEALTKK</sequence>
<name>A0ABV2YJZ3_9ACTN</name>
<dbReference type="Proteomes" id="UP001550850">
    <property type="component" value="Unassembled WGS sequence"/>
</dbReference>
<comment type="caution">
    <text evidence="7">The sequence shown here is derived from an EMBL/GenBank/DDBJ whole genome shotgun (WGS) entry which is preliminary data.</text>
</comment>
<keyword evidence="3" id="KW-0813">Transport</keyword>
<feature type="chain" id="PRO_5047301293" evidence="5">
    <location>
        <begin position="24"/>
        <end position="336"/>
    </location>
</feature>
<evidence type="ECO:0000313" key="8">
    <source>
        <dbReference type="Proteomes" id="UP001550850"/>
    </source>
</evidence>
<dbReference type="RefSeq" id="WP_108956699.1">
    <property type="nucleotide sequence ID" value="NZ_BEVZ01000009.1"/>
</dbReference>
<dbReference type="InterPro" id="IPR051313">
    <property type="entry name" value="Bact_iron-sidero_bind"/>
</dbReference>
<dbReference type="PANTHER" id="PTHR30532">
    <property type="entry name" value="IRON III DICITRATE-BINDING PERIPLASMIC PROTEIN"/>
    <property type="match status" value="1"/>
</dbReference>
<feature type="domain" description="Fe/B12 periplasmic-binding" evidence="6">
    <location>
        <begin position="63"/>
        <end position="336"/>
    </location>
</feature>
<dbReference type="EMBL" id="JBEZUR010000026">
    <property type="protein sequence ID" value="MEU3556047.1"/>
    <property type="molecule type" value="Genomic_DNA"/>
</dbReference>
<dbReference type="Gene3D" id="3.40.50.1980">
    <property type="entry name" value="Nitrogenase molybdenum iron protein domain"/>
    <property type="match status" value="2"/>
</dbReference>
<evidence type="ECO:0000256" key="5">
    <source>
        <dbReference type="SAM" id="SignalP"/>
    </source>
</evidence>
<evidence type="ECO:0000256" key="1">
    <source>
        <dbReference type="ARBA" id="ARBA00004196"/>
    </source>
</evidence>
<dbReference type="PROSITE" id="PS50983">
    <property type="entry name" value="FE_B12_PBP"/>
    <property type="match status" value="1"/>
</dbReference>
<keyword evidence="8" id="KW-1185">Reference proteome</keyword>
<dbReference type="PANTHER" id="PTHR30532:SF1">
    <property type="entry name" value="IRON(3+)-HYDROXAMATE-BINDING PROTEIN FHUD"/>
    <property type="match status" value="1"/>
</dbReference>
<dbReference type="InterPro" id="IPR002491">
    <property type="entry name" value="ABC_transptr_periplasmic_BD"/>
</dbReference>
<evidence type="ECO:0000313" key="7">
    <source>
        <dbReference type="EMBL" id="MEU3556047.1"/>
    </source>
</evidence>
<evidence type="ECO:0000256" key="2">
    <source>
        <dbReference type="ARBA" id="ARBA00008814"/>
    </source>
</evidence>
<proteinExistence type="inferred from homology"/>
<evidence type="ECO:0000256" key="3">
    <source>
        <dbReference type="ARBA" id="ARBA00022448"/>
    </source>
</evidence>
<feature type="signal peptide" evidence="5">
    <location>
        <begin position="1"/>
        <end position="23"/>
    </location>
</feature>
<reference evidence="7 8" key="1">
    <citation type="submission" date="2024-06" db="EMBL/GenBank/DDBJ databases">
        <title>The Natural Products Discovery Center: Release of the First 8490 Sequenced Strains for Exploring Actinobacteria Biosynthetic Diversity.</title>
        <authorList>
            <person name="Kalkreuter E."/>
            <person name="Kautsar S.A."/>
            <person name="Yang D."/>
            <person name="Bader C.D."/>
            <person name="Teijaro C.N."/>
            <person name="Fluegel L."/>
            <person name="Davis C.M."/>
            <person name="Simpson J.R."/>
            <person name="Lauterbach L."/>
            <person name="Steele A.D."/>
            <person name="Gui C."/>
            <person name="Meng S."/>
            <person name="Li G."/>
            <person name="Viehrig K."/>
            <person name="Ye F."/>
            <person name="Su P."/>
            <person name="Kiefer A.F."/>
            <person name="Nichols A."/>
            <person name="Cepeda A.J."/>
            <person name="Yan W."/>
            <person name="Fan B."/>
            <person name="Jiang Y."/>
            <person name="Adhikari A."/>
            <person name="Zheng C.-J."/>
            <person name="Schuster L."/>
            <person name="Cowan T.M."/>
            <person name="Smanski M.J."/>
            <person name="Chevrette M.G."/>
            <person name="De Carvalho L.P.S."/>
            <person name="Shen B."/>
        </authorList>
    </citation>
    <scope>NUCLEOTIDE SEQUENCE [LARGE SCALE GENOMIC DNA]</scope>
    <source>
        <strain evidence="7 8">NPDC038104</strain>
    </source>
</reference>
<protein>
    <submittedName>
        <fullName evidence="7">Iron-siderophore ABC transporter substrate-binding protein</fullName>
    </submittedName>
</protein>
<dbReference type="CDD" id="cd01146">
    <property type="entry name" value="FhuD"/>
    <property type="match status" value="1"/>
</dbReference>